<dbReference type="AlphaFoldDB" id="A0A2T4BCI5"/>
<organism evidence="2 3">
    <name type="scientific">Trichoderma citrinoviride</name>
    <dbReference type="NCBI Taxonomy" id="58853"/>
    <lineage>
        <taxon>Eukaryota</taxon>
        <taxon>Fungi</taxon>
        <taxon>Dikarya</taxon>
        <taxon>Ascomycota</taxon>
        <taxon>Pezizomycotina</taxon>
        <taxon>Sordariomycetes</taxon>
        <taxon>Hypocreomycetidae</taxon>
        <taxon>Hypocreales</taxon>
        <taxon>Hypocreaceae</taxon>
        <taxon>Trichoderma</taxon>
    </lineage>
</organism>
<dbReference type="RefSeq" id="XP_024750364.1">
    <property type="nucleotide sequence ID" value="XM_024893406.1"/>
</dbReference>
<dbReference type="GeneID" id="36601524"/>
<protein>
    <submittedName>
        <fullName evidence="2">Uncharacterized protein</fullName>
    </submittedName>
</protein>
<accession>A0A2T4BCI5</accession>
<dbReference type="Proteomes" id="UP000241546">
    <property type="component" value="Unassembled WGS sequence"/>
</dbReference>
<reference evidence="3" key="1">
    <citation type="submission" date="2016-07" db="EMBL/GenBank/DDBJ databases">
        <title>Multiple horizontal gene transfer events from other fungi enriched the ability of initially mycotrophic Trichoderma (Ascomycota) to feed on dead plant biomass.</title>
        <authorList>
            <consortium name="DOE Joint Genome Institute"/>
            <person name="Atanasova L."/>
            <person name="Chenthamara K."/>
            <person name="Zhang J."/>
            <person name="Grujic M."/>
            <person name="Henrissat B."/>
            <person name="Kuo A."/>
            <person name="Aerts A."/>
            <person name="Salamov A."/>
            <person name="Lipzen A."/>
            <person name="Labutti K."/>
            <person name="Barry K."/>
            <person name="Miao Y."/>
            <person name="Rahimi M.J."/>
            <person name="Shen Q."/>
            <person name="Grigoriev I.V."/>
            <person name="Kubicek C.P."/>
            <person name="Druzhinina I.S."/>
        </authorList>
    </citation>
    <scope>NUCLEOTIDE SEQUENCE [LARGE SCALE GENOMIC DNA]</scope>
    <source>
        <strain evidence="3">TUCIM 6016</strain>
    </source>
</reference>
<name>A0A2T4BCI5_9HYPO</name>
<evidence type="ECO:0000256" key="1">
    <source>
        <dbReference type="SAM" id="MobiDB-lite"/>
    </source>
</evidence>
<feature type="region of interest" description="Disordered" evidence="1">
    <location>
        <begin position="213"/>
        <end position="267"/>
    </location>
</feature>
<evidence type="ECO:0000313" key="3">
    <source>
        <dbReference type="Proteomes" id="UP000241546"/>
    </source>
</evidence>
<sequence length="267" mass="29398">MSHPWWKTHDAQEEAIDNAFPSKSPSLFCAGPVPPFPHATEEEASESAAATLAIWRYTVAQPDRQRPCLLAPGADGGIAAVGPRICRYYYDFSSLLGACVCEWTPGDWRLEVPGWRYQYRSAAERGPAPPAAWLQHPLAGLRAVAVFGSGLPFQSLTFAPLPLSPRSRPWGDADPESESLPLRTAATALDWLRLRSAPALDIALEPRPLASRNLTPLPRLASPHPAHRLSTPRRQPEEQNKGPRRPFSRSRQLPHALLPLGSYRMSA</sequence>
<evidence type="ECO:0000313" key="2">
    <source>
        <dbReference type="EMBL" id="PTB67044.1"/>
    </source>
</evidence>
<dbReference type="OrthoDB" id="10623973at2759"/>
<gene>
    <name evidence="2" type="ORF">BBK36DRAFT_1140803</name>
</gene>
<dbReference type="EMBL" id="KZ680212">
    <property type="protein sequence ID" value="PTB67044.1"/>
    <property type="molecule type" value="Genomic_DNA"/>
</dbReference>
<keyword evidence="3" id="KW-1185">Reference proteome</keyword>
<proteinExistence type="predicted"/>